<evidence type="ECO:0000256" key="5">
    <source>
        <dbReference type="RuleBase" id="RU363076"/>
    </source>
</evidence>
<dbReference type="RefSeq" id="XP_056843897.1">
    <property type="nucleotide sequence ID" value="XM_056987917.1"/>
</dbReference>
<keyword evidence="5" id="KW-0999">Mitochondrion inner membrane</keyword>
<dbReference type="OrthoDB" id="10040024at2759"/>
<reference evidence="7" key="2">
    <citation type="submission" date="2025-08" db="UniProtKB">
        <authorList>
            <consortium name="RefSeq"/>
        </authorList>
    </citation>
    <scope>IDENTIFICATION</scope>
    <source>
        <tissue evidence="7">Leaf</tissue>
    </source>
</reference>
<gene>
    <name evidence="7" type="primary">LOC108834343</name>
</gene>
<protein>
    <recommendedName>
        <fullName evidence="5">SURF1-like protein</fullName>
    </recommendedName>
</protein>
<evidence type="ECO:0000313" key="7">
    <source>
        <dbReference type="RefSeq" id="XP_056843897.1"/>
    </source>
</evidence>
<dbReference type="PROSITE" id="PS50895">
    <property type="entry name" value="SURF1"/>
    <property type="match status" value="1"/>
</dbReference>
<evidence type="ECO:0000313" key="6">
    <source>
        <dbReference type="Proteomes" id="UP000504610"/>
    </source>
</evidence>
<evidence type="ECO:0000256" key="2">
    <source>
        <dbReference type="ARBA" id="ARBA00022692"/>
    </source>
</evidence>
<keyword evidence="3" id="KW-1133">Transmembrane helix</keyword>
<evidence type="ECO:0000256" key="1">
    <source>
        <dbReference type="ARBA" id="ARBA00004370"/>
    </source>
</evidence>
<keyword evidence="4" id="KW-0472">Membrane</keyword>
<sequence length="394" mass="45351">MKKLLSKMLTRLSKSLEITMPSRIPPTKNKGRSWPLWLFLGGVTFSLEESFKIVQREMYKAHMELRRECLEMDPRKLNTVENVDKLGFERVVCKGVYDKQRSIYVGPKPRSMAQGSENGFYVITPLLPIPNEPNSMKSPILVNRGWVPLDWEEKSVECIQADDVLVATANKDESIRAKKLLSSQLNPLSKFLYKFNNSMIAEQEKVSKAMHVEVVGVVRKSETPGIFYSLAHYPGSLAWFFLDVPKLAQTMGFGEDTIYVEKTHRDMDESRPYPSPRHVEDLIKSKKLPLELVDYIVLWSLISLACFMKWSTCIVQRYGKCEPGGLKLIHSLFLFVAYIKWKVYSHRDLFYVIDTIGVGCVTNLDPRQQDGVKGSIDWDGEEIDERTWTLYSFI</sequence>
<dbReference type="Pfam" id="PF02104">
    <property type="entry name" value="SURF1"/>
    <property type="match status" value="1"/>
</dbReference>
<dbReference type="Proteomes" id="UP000504610">
    <property type="component" value="Chromosome 6"/>
</dbReference>
<keyword evidence="5" id="KW-0496">Mitochondrion</keyword>
<dbReference type="PANTHER" id="PTHR23427:SF2">
    <property type="entry name" value="SURFEIT LOCUS PROTEIN 1"/>
    <property type="match status" value="1"/>
</dbReference>
<dbReference type="KEGG" id="rsz:108834343"/>
<comment type="function">
    <text evidence="5">Probably involved in the biogenesis of the COX complex.</text>
</comment>
<evidence type="ECO:0000256" key="4">
    <source>
        <dbReference type="ARBA" id="ARBA00023136"/>
    </source>
</evidence>
<dbReference type="InterPro" id="IPR045214">
    <property type="entry name" value="Surf1/Surf4"/>
</dbReference>
<dbReference type="GeneID" id="108834343"/>
<comment type="subcellular location">
    <subcellularLocation>
        <location evidence="1">Membrane</location>
    </subcellularLocation>
    <subcellularLocation>
        <location evidence="5">Mitochondrion inner membrane</location>
        <topology evidence="5">Multi-pass membrane protein</topology>
    </subcellularLocation>
</comment>
<dbReference type="AlphaFoldDB" id="A0A9W3BX76"/>
<organism evidence="6 7">
    <name type="scientific">Raphanus sativus</name>
    <name type="common">Radish</name>
    <name type="synonym">Raphanus raphanistrum var. sativus</name>
    <dbReference type="NCBI Taxonomy" id="3726"/>
    <lineage>
        <taxon>Eukaryota</taxon>
        <taxon>Viridiplantae</taxon>
        <taxon>Streptophyta</taxon>
        <taxon>Embryophyta</taxon>
        <taxon>Tracheophyta</taxon>
        <taxon>Spermatophyta</taxon>
        <taxon>Magnoliopsida</taxon>
        <taxon>eudicotyledons</taxon>
        <taxon>Gunneridae</taxon>
        <taxon>Pentapetalae</taxon>
        <taxon>rosids</taxon>
        <taxon>malvids</taxon>
        <taxon>Brassicales</taxon>
        <taxon>Brassicaceae</taxon>
        <taxon>Brassiceae</taxon>
        <taxon>Raphanus</taxon>
    </lineage>
</organism>
<dbReference type="PANTHER" id="PTHR23427">
    <property type="entry name" value="SURFEIT LOCUS PROTEIN"/>
    <property type="match status" value="1"/>
</dbReference>
<dbReference type="GO" id="GO:0005743">
    <property type="term" value="C:mitochondrial inner membrane"/>
    <property type="evidence" value="ECO:0007669"/>
    <property type="project" value="UniProtKB-SubCell"/>
</dbReference>
<accession>A0A9W3BX76</accession>
<proteinExistence type="inferred from homology"/>
<comment type="similarity">
    <text evidence="5">Belongs to the SURF1 family.</text>
</comment>
<keyword evidence="6" id="KW-1185">Reference proteome</keyword>
<keyword evidence="2" id="KW-0812">Transmembrane</keyword>
<name>A0A9W3BX76_RAPSA</name>
<dbReference type="InterPro" id="IPR002994">
    <property type="entry name" value="Surf1/Shy1"/>
</dbReference>
<reference evidence="6" key="1">
    <citation type="journal article" date="2019" name="Database">
        <title>The radish genome database (RadishGD): an integrated information resource for radish genomics.</title>
        <authorList>
            <person name="Yu H.J."/>
            <person name="Baek S."/>
            <person name="Lee Y.J."/>
            <person name="Cho A."/>
            <person name="Mun J.H."/>
        </authorList>
    </citation>
    <scope>NUCLEOTIDE SEQUENCE [LARGE SCALE GENOMIC DNA]</scope>
    <source>
        <strain evidence="6">cv. WK10039</strain>
    </source>
</reference>
<evidence type="ECO:0000256" key="3">
    <source>
        <dbReference type="ARBA" id="ARBA00022989"/>
    </source>
</evidence>